<dbReference type="Proteomes" id="UP000022835">
    <property type="component" value="Unassembled WGS sequence"/>
</dbReference>
<dbReference type="EMBL" id="JALN02000001">
    <property type="protein sequence ID" value="KDE99530.1"/>
    <property type="molecule type" value="Genomic_DNA"/>
</dbReference>
<gene>
    <name evidence="2" type="ORF">Y900_011410</name>
</gene>
<dbReference type="AlphaFoldDB" id="A0A064CGQ6"/>
<evidence type="ECO:0000256" key="1">
    <source>
        <dbReference type="SAM" id="Phobius"/>
    </source>
</evidence>
<feature type="transmembrane region" description="Helical" evidence="1">
    <location>
        <begin position="40"/>
        <end position="62"/>
    </location>
</feature>
<organism evidence="2 3">
    <name type="scientific">Mycolicibacterium aromaticivorans JS19b1 = JCM 16368</name>
    <dbReference type="NCBI Taxonomy" id="1440774"/>
    <lineage>
        <taxon>Bacteria</taxon>
        <taxon>Bacillati</taxon>
        <taxon>Actinomycetota</taxon>
        <taxon>Actinomycetes</taxon>
        <taxon>Mycobacteriales</taxon>
        <taxon>Mycobacteriaceae</taxon>
        <taxon>Mycolicibacterium</taxon>
    </lineage>
</organism>
<keyword evidence="3" id="KW-1185">Reference proteome</keyword>
<reference evidence="2" key="1">
    <citation type="submission" date="2014-05" db="EMBL/GenBank/DDBJ databases">
        <title>Genome sequence of Mycobacterium aromaticivorans strain JS19b1T (= DSM 45407T).</title>
        <authorList>
            <person name="Kwak Y."/>
            <person name="Park G.-S."/>
            <person name="Li Q.X."/>
            <person name="Lee S.-E."/>
            <person name="Shin J.-H."/>
        </authorList>
    </citation>
    <scope>NUCLEOTIDE SEQUENCE [LARGE SCALE GENOMIC DNA]</scope>
    <source>
        <strain evidence="2">JS19b1</strain>
    </source>
</reference>
<dbReference type="eggNOG" id="ENOG50327I4">
    <property type="taxonomic scope" value="Bacteria"/>
</dbReference>
<proteinExistence type="predicted"/>
<accession>A0A064CGQ6</accession>
<evidence type="ECO:0000313" key="2">
    <source>
        <dbReference type="EMBL" id="KDE99530.1"/>
    </source>
</evidence>
<name>A0A064CGQ6_9MYCO</name>
<keyword evidence="1" id="KW-0812">Transmembrane</keyword>
<keyword evidence="1" id="KW-0472">Membrane</keyword>
<comment type="caution">
    <text evidence="2">The sequence shown here is derived from an EMBL/GenBank/DDBJ whole genome shotgun (WGS) entry which is preliminary data.</text>
</comment>
<sequence>MSAVLLYLYLIGVPLFIFLTRVFSEAFDAGETVRAHVRLPLIVAAGFLWPVLLVGVAQIQVLRLRAKLLYPETSAH</sequence>
<keyword evidence="1" id="KW-1133">Transmembrane helix</keyword>
<protein>
    <submittedName>
        <fullName evidence="2">Uncharacterized protein</fullName>
    </submittedName>
</protein>
<evidence type="ECO:0000313" key="3">
    <source>
        <dbReference type="Proteomes" id="UP000022835"/>
    </source>
</evidence>